<gene>
    <name evidence="1" type="ORF">CA12_39910</name>
</gene>
<keyword evidence="2" id="KW-1185">Reference proteome</keyword>
<accession>A0A517PER2</accession>
<sequence length="131" mass="14517">MMDGGSLTLSWRLETLDAARVATSLRLVTDSGTRLVDDPAAIDRLLAICSGRRWKSWDTTMPGFSPRQEIILLDGDQTLKHFSLWGCALWTSDGLSKPRFTPLGAEDRQWVECLFFPVSMNAGCPEDGITP</sequence>
<protein>
    <submittedName>
        <fullName evidence="1">Uncharacterized protein</fullName>
    </submittedName>
</protein>
<name>A0A517PER2_9PLAN</name>
<dbReference type="EMBL" id="CP036265">
    <property type="protein sequence ID" value="QDT17856.1"/>
    <property type="molecule type" value="Genomic_DNA"/>
</dbReference>
<evidence type="ECO:0000313" key="2">
    <source>
        <dbReference type="Proteomes" id="UP000318741"/>
    </source>
</evidence>
<reference evidence="1 2" key="1">
    <citation type="submission" date="2019-02" db="EMBL/GenBank/DDBJ databases">
        <title>Deep-cultivation of Planctomycetes and their phenomic and genomic characterization uncovers novel biology.</title>
        <authorList>
            <person name="Wiegand S."/>
            <person name="Jogler M."/>
            <person name="Boedeker C."/>
            <person name="Pinto D."/>
            <person name="Vollmers J."/>
            <person name="Rivas-Marin E."/>
            <person name="Kohn T."/>
            <person name="Peeters S.H."/>
            <person name="Heuer A."/>
            <person name="Rast P."/>
            <person name="Oberbeckmann S."/>
            <person name="Bunk B."/>
            <person name="Jeske O."/>
            <person name="Meyerdierks A."/>
            <person name="Storesund J.E."/>
            <person name="Kallscheuer N."/>
            <person name="Luecker S."/>
            <person name="Lage O.M."/>
            <person name="Pohl T."/>
            <person name="Merkel B.J."/>
            <person name="Hornburger P."/>
            <person name="Mueller R.-W."/>
            <person name="Bruemmer F."/>
            <person name="Labrenz M."/>
            <person name="Spormann A.M."/>
            <person name="Op den Camp H."/>
            <person name="Overmann J."/>
            <person name="Amann R."/>
            <person name="Jetten M.S.M."/>
            <person name="Mascher T."/>
            <person name="Medema M.H."/>
            <person name="Devos D.P."/>
            <person name="Kaster A.-K."/>
            <person name="Ovreas L."/>
            <person name="Rohde M."/>
            <person name="Galperin M.Y."/>
            <person name="Jogler C."/>
        </authorList>
    </citation>
    <scope>NUCLEOTIDE SEQUENCE [LARGE SCALE GENOMIC DNA]</scope>
    <source>
        <strain evidence="1 2">CA12</strain>
    </source>
</reference>
<dbReference type="Proteomes" id="UP000318741">
    <property type="component" value="Chromosome"/>
</dbReference>
<dbReference type="KEGG" id="acaf:CA12_39910"/>
<organism evidence="1 2">
    <name type="scientific">Alienimonas californiensis</name>
    <dbReference type="NCBI Taxonomy" id="2527989"/>
    <lineage>
        <taxon>Bacteria</taxon>
        <taxon>Pseudomonadati</taxon>
        <taxon>Planctomycetota</taxon>
        <taxon>Planctomycetia</taxon>
        <taxon>Planctomycetales</taxon>
        <taxon>Planctomycetaceae</taxon>
        <taxon>Alienimonas</taxon>
    </lineage>
</organism>
<evidence type="ECO:0000313" key="1">
    <source>
        <dbReference type="EMBL" id="QDT17856.1"/>
    </source>
</evidence>
<proteinExistence type="predicted"/>
<dbReference type="AlphaFoldDB" id="A0A517PER2"/>